<dbReference type="Gene3D" id="1.10.10.60">
    <property type="entry name" value="Homeodomain-like"/>
    <property type="match status" value="1"/>
</dbReference>
<dbReference type="InterPro" id="IPR027109">
    <property type="entry name" value="Swc4/Dmap1"/>
</dbReference>
<feature type="compositionally biased region" description="Low complexity" evidence="6">
    <location>
        <begin position="41"/>
        <end position="52"/>
    </location>
</feature>
<dbReference type="GO" id="GO:0006338">
    <property type="term" value="P:chromatin remodeling"/>
    <property type="evidence" value="ECO:0007669"/>
    <property type="project" value="InterPro"/>
</dbReference>
<keyword evidence="5" id="KW-0539">Nucleus</keyword>
<evidence type="ECO:0000256" key="1">
    <source>
        <dbReference type="ARBA" id="ARBA00004123"/>
    </source>
</evidence>
<name>D7FXC8_ECTSI</name>
<organism evidence="8 9">
    <name type="scientific">Ectocarpus siliculosus</name>
    <name type="common">Brown alga</name>
    <name type="synonym">Conferva siliculosa</name>
    <dbReference type="NCBI Taxonomy" id="2880"/>
    <lineage>
        <taxon>Eukaryota</taxon>
        <taxon>Sar</taxon>
        <taxon>Stramenopiles</taxon>
        <taxon>Ochrophyta</taxon>
        <taxon>PX clade</taxon>
        <taxon>Phaeophyceae</taxon>
        <taxon>Ectocarpales</taxon>
        <taxon>Ectocarpaceae</taxon>
        <taxon>Ectocarpus</taxon>
    </lineage>
</organism>
<reference evidence="8 9" key="1">
    <citation type="journal article" date="2010" name="Nature">
        <title>The Ectocarpus genome and the independent evolution of multicellularity in brown algae.</title>
        <authorList>
            <person name="Cock J.M."/>
            <person name="Sterck L."/>
            <person name="Rouze P."/>
            <person name="Scornet D."/>
            <person name="Allen A.E."/>
            <person name="Amoutzias G."/>
            <person name="Anthouard V."/>
            <person name="Artiguenave F."/>
            <person name="Aury J.M."/>
            <person name="Badger J.H."/>
            <person name="Beszteri B."/>
            <person name="Billiau K."/>
            <person name="Bonnet E."/>
            <person name="Bothwell J.H."/>
            <person name="Bowler C."/>
            <person name="Boyen C."/>
            <person name="Brownlee C."/>
            <person name="Carrano C.J."/>
            <person name="Charrier B."/>
            <person name="Cho G.Y."/>
            <person name="Coelho S.M."/>
            <person name="Collen J."/>
            <person name="Corre E."/>
            <person name="Da Silva C."/>
            <person name="Delage L."/>
            <person name="Delaroque N."/>
            <person name="Dittami S.M."/>
            <person name="Doulbeau S."/>
            <person name="Elias M."/>
            <person name="Farnham G."/>
            <person name="Gachon C.M."/>
            <person name="Gschloessl B."/>
            <person name="Heesch S."/>
            <person name="Jabbari K."/>
            <person name="Jubin C."/>
            <person name="Kawai H."/>
            <person name="Kimura K."/>
            <person name="Kloareg B."/>
            <person name="Kupper F.C."/>
            <person name="Lang D."/>
            <person name="Le Bail A."/>
            <person name="Leblanc C."/>
            <person name="Lerouge P."/>
            <person name="Lohr M."/>
            <person name="Lopez P.J."/>
            <person name="Martens C."/>
            <person name="Maumus F."/>
            <person name="Michel G."/>
            <person name="Miranda-Saavedra D."/>
            <person name="Morales J."/>
            <person name="Moreau H."/>
            <person name="Motomura T."/>
            <person name="Nagasato C."/>
            <person name="Napoli C.A."/>
            <person name="Nelson D.R."/>
            <person name="Nyvall-Collen P."/>
            <person name="Peters A.F."/>
            <person name="Pommier C."/>
            <person name="Potin P."/>
            <person name="Poulain J."/>
            <person name="Quesneville H."/>
            <person name="Read B."/>
            <person name="Rensing S.A."/>
            <person name="Ritter A."/>
            <person name="Rousvoal S."/>
            <person name="Samanta M."/>
            <person name="Samson G."/>
            <person name="Schroeder D.C."/>
            <person name="Segurens B."/>
            <person name="Strittmatter M."/>
            <person name="Tonon T."/>
            <person name="Tregear J.W."/>
            <person name="Valentin K."/>
            <person name="von Dassow P."/>
            <person name="Yamagishi T."/>
            <person name="Van de Peer Y."/>
            <person name="Wincker P."/>
        </authorList>
    </citation>
    <scope>NUCLEOTIDE SEQUENCE [LARGE SCALE GENOMIC DNA]</scope>
    <source>
        <strain evidence="9">Ec32 / CCAP1310/4</strain>
    </source>
</reference>
<gene>
    <name evidence="8" type="ORF">Esi_0324_0025</name>
</gene>
<dbReference type="GO" id="GO:0000812">
    <property type="term" value="C:Swr1 complex"/>
    <property type="evidence" value="ECO:0007669"/>
    <property type="project" value="TreeGrafter"/>
</dbReference>
<dbReference type="STRING" id="2880.D7FXC8"/>
<feature type="region of interest" description="Disordered" evidence="6">
    <location>
        <begin position="1"/>
        <end position="94"/>
    </location>
</feature>
<keyword evidence="4" id="KW-0804">Transcription</keyword>
<dbReference type="GO" id="GO:0000122">
    <property type="term" value="P:negative regulation of transcription by RNA polymerase II"/>
    <property type="evidence" value="ECO:0007669"/>
    <property type="project" value="TreeGrafter"/>
</dbReference>
<dbReference type="eggNOG" id="KOG2656">
    <property type="taxonomic scope" value="Eukaryota"/>
</dbReference>
<feature type="compositionally biased region" description="Polar residues" evidence="6">
    <location>
        <begin position="73"/>
        <end position="92"/>
    </location>
</feature>
<evidence type="ECO:0000256" key="6">
    <source>
        <dbReference type="SAM" id="MobiDB-lite"/>
    </source>
</evidence>
<feature type="region of interest" description="Disordered" evidence="6">
    <location>
        <begin position="245"/>
        <end position="264"/>
    </location>
</feature>
<dbReference type="AlphaFoldDB" id="D7FXC8"/>
<dbReference type="Proteomes" id="UP000002630">
    <property type="component" value="Unassembled WGS sequence"/>
</dbReference>
<dbReference type="InterPro" id="IPR032563">
    <property type="entry name" value="DAMP1_SANT-like"/>
</dbReference>
<keyword evidence="2" id="KW-0156">Chromatin regulator</keyword>
<dbReference type="EMBL" id="FN649760">
    <property type="protein sequence ID" value="CBJ32265.1"/>
    <property type="molecule type" value="Genomic_DNA"/>
</dbReference>
<evidence type="ECO:0000256" key="4">
    <source>
        <dbReference type="ARBA" id="ARBA00023163"/>
    </source>
</evidence>
<evidence type="ECO:0000313" key="9">
    <source>
        <dbReference type="Proteomes" id="UP000002630"/>
    </source>
</evidence>
<dbReference type="Pfam" id="PF16282">
    <property type="entry name" value="SANT_DAMP1_like"/>
    <property type="match status" value="1"/>
</dbReference>
<evidence type="ECO:0000256" key="3">
    <source>
        <dbReference type="ARBA" id="ARBA00023015"/>
    </source>
</evidence>
<feature type="domain" description="DAMP1 SANT/Myb-like" evidence="7">
    <location>
        <begin position="127"/>
        <end position="206"/>
    </location>
</feature>
<dbReference type="PANTHER" id="PTHR12855">
    <property type="entry name" value="DNA METHYLTRANSFERASE 1-ASSOCIATED PROTEIN 1 FAMILY MEMBER"/>
    <property type="match status" value="1"/>
</dbReference>
<dbReference type="GO" id="GO:0006281">
    <property type="term" value="P:DNA repair"/>
    <property type="evidence" value="ECO:0007669"/>
    <property type="project" value="InterPro"/>
</dbReference>
<keyword evidence="9" id="KW-1185">Reference proteome</keyword>
<evidence type="ECO:0000256" key="2">
    <source>
        <dbReference type="ARBA" id="ARBA00022853"/>
    </source>
</evidence>
<dbReference type="GO" id="GO:0003714">
    <property type="term" value="F:transcription corepressor activity"/>
    <property type="evidence" value="ECO:0007669"/>
    <property type="project" value="TreeGrafter"/>
</dbReference>
<proteinExistence type="predicted"/>
<dbReference type="OrthoDB" id="19740at2759"/>
<accession>D7FXC8</accession>
<evidence type="ECO:0000313" key="8">
    <source>
        <dbReference type="EMBL" id="CBJ32265.1"/>
    </source>
</evidence>
<evidence type="ECO:0000259" key="7">
    <source>
        <dbReference type="Pfam" id="PF16282"/>
    </source>
</evidence>
<comment type="subcellular location">
    <subcellularLocation>
        <location evidence="1">Nucleus</location>
    </subcellularLocation>
</comment>
<protein>
    <recommendedName>
        <fullName evidence="7">dAMP1 SANT/Myb-like domain-containing protein</fullName>
    </recommendedName>
</protein>
<evidence type="ECO:0000256" key="5">
    <source>
        <dbReference type="ARBA" id="ARBA00023242"/>
    </source>
</evidence>
<dbReference type="GO" id="GO:0035267">
    <property type="term" value="C:NuA4 histone acetyltransferase complex"/>
    <property type="evidence" value="ECO:0007669"/>
    <property type="project" value="InterPro"/>
</dbReference>
<keyword evidence="3" id="KW-0805">Transcription regulation</keyword>
<sequence>MGDVADILGLGGPPAPSGRASPVLGGPLGPLQENKRGKGGAAPIKKAGKPQGVSREVYALLGSEGLPPEGPVSNPSLVRDGSQQDPASSKQPCSKWKWVPFSSSARSDGATFEHWQKESDEKDSGDYAYARYNVKVDIDNHLRYSDEEYKQHLTEASWTKLETDHLVAMALKYDLRWPVIKDRYKCTPDRPVQELQQRFYDVANRLQAVRRTASNGAGGGSLLTMPGLTAFNATHEAERRQQLEVQFNKTRQNEEEEGKLREELKSIDQQIKKLRQSSKSSSKQGDEIQALADARRSIGHAPQPGQPYLLSYRLSEKSQTPSQHISKGLLKKVSALMKELAVPDKTKCMASKAAVDLHDHLKRDMMTLFSLEKVLQKKEGDVAMAKQSPEFAAGVAYGSLSSGIPLAARANSVGGRPALVGGQAAHAR</sequence>
<dbReference type="InParanoid" id="D7FXC8"/>
<dbReference type="PANTHER" id="PTHR12855:SF10">
    <property type="entry name" value="DNA METHYLTRANSFERASE 1-ASSOCIATED PROTEIN 1"/>
    <property type="match status" value="1"/>
</dbReference>